<name>A0A9P5UGT6_9AGAR</name>
<protein>
    <submittedName>
        <fullName evidence="2">Uncharacterized protein</fullName>
    </submittedName>
</protein>
<feature type="compositionally biased region" description="Polar residues" evidence="1">
    <location>
        <begin position="58"/>
        <end position="87"/>
    </location>
</feature>
<dbReference type="AlphaFoldDB" id="A0A9P5UGT6"/>
<evidence type="ECO:0000256" key="1">
    <source>
        <dbReference type="SAM" id="MobiDB-lite"/>
    </source>
</evidence>
<reference evidence="2" key="1">
    <citation type="submission" date="2020-11" db="EMBL/GenBank/DDBJ databases">
        <authorList>
            <consortium name="DOE Joint Genome Institute"/>
            <person name="Ahrendt S."/>
            <person name="Riley R."/>
            <person name="Andreopoulos W."/>
            <person name="Labutti K."/>
            <person name="Pangilinan J."/>
            <person name="Ruiz-Duenas F.J."/>
            <person name="Barrasa J.M."/>
            <person name="Sanchez-Garcia M."/>
            <person name="Camarero S."/>
            <person name="Miyauchi S."/>
            <person name="Serrano A."/>
            <person name="Linde D."/>
            <person name="Babiker R."/>
            <person name="Drula E."/>
            <person name="Ayuso-Fernandez I."/>
            <person name="Pacheco R."/>
            <person name="Padilla G."/>
            <person name="Ferreira P."/>
            <person name="Barriuso J."/>
            <person name="Kellner H."/>
            <person name="Castanera R."/>
            <person name="Alfaro M."/>
            <person name="Ramirez L."/>
            <person name="Pisabarro A.G."/>
            <person name="Kuo A."/>
            <person name="Tritt A."/>
            <person name="Lipzen A."/>
            <person name="He G."/>
            <person name="Yan M."/>
            <person name="Ng V."/>
            <person name="Cullen D."/>
            <person name="Martin F."/>
            <person name="Rosso M.-N."/>
            <person name="Henrissat B."/>
            <person name="Hibbett D."/>
            <person name="Martinez A.T."/>
            <person name="Grigoriev I.V."/>
        </authorList>
    </citation>
    <scope>NUCLEOTIDE SEQUENCE</scope>
    <source>
        <strain evidence="2">AH 40177</strain>
    </source>
</reference>
<feature type="region of interest" description="Disordered" evidence="1">
    <location>
        <begin position="30"/>
        <end position="87"/>
    </location>
</feature>
<organism evidence="2 3">
    <name type="scientific">Rhodocollybia butyracea</name>
    <dbReference type="NCBI Taxonomy" id="206335"/>
    <lineage>
        <taxon>Eukaryota</taxon>
        <taxon>Fungi</taxon>
        <taxon>Dikarya</taxon>
        <taxon>Basidiomycota</taxon>
        <taxon>Agaricomycotina</taxon>
        <taxon>Agaricomycetes</taxon>
        <taxon>Agaricomycetidae</taxon>
        <taxon>Agaricales</taxon>
        <taxon>Marasmiineae</taxon>
        <taxon>Omphalotaceae</taxon>
        <taxon>Rhodocollybia</taxon>
    </lineage>
</organism>
<accession>A0A9P5UGT6</accession>
<proteinExistence type="predicted"/>
<evidence type="ECO:0000313" key="2">
    <source>
        <dbReference type="EMBL" id="KAF9077838.1"/>
    </source>
</evidence>
<comment type="caution">
    <text evidence="2">The sequence shown here is derived from an EMBL/GenBank/DDBJ whole genome shotgun (WGS) entry which is preliminary data.</text>
</comment>
<dbReference type="Proteomes" id="UP000772434">
    <property type="component" value="Unassembled WGS sequence"/>
</dbReference>
<sequence length="186" mass="20402">MSFFERSYGFQVNGGKFYAVTTSDVNIERAPSSSSTSNFVQTSRVQRSAPGGARYTPYSVSNRRLTSLASSQKPTESSTNSGTMMASDTSRALGTLDSTRFPTYLPQSLSQLSGTTDSLYPSSGQLLSSALPPIINFVLVLDQTMPYTQPTSEVFICSKKQMIFPINIQRSIHINLKVPRNTDCLR</sequence>
<keyword evidence="3" id="KW-1185">Reference proteome</keyword>
<gene>
    <name evidence="2" type="ORF">BDP27DRAFT_1413525</name>
</gene>
<dbReference type="EMBL" id="JADNRY010000003">
    <property type="protein sequence ID" value="KAF9077838.1"/>
    <property type="molecule type" value="Genomic_DNA"/>
</dbReference>
<evidence type="ECO:0000313" key="3">
    <source>
        <dbReference type="Proteomes" id="UP000772434"/>
    </source>
</evidence>